<evidence type="ECO:0000313" key="2">
    <source>
        <dbReference type="EMBL" id="ALB28633.1"/>
    </source>
</evidence>
<dbReference type="KEGG" id="lhi:JP39_04260"/>
<dbReference type="OrthoDB" id="2288810at2"/>
<evidence type="ECO:0008006" key="4">
    <source>
        <dbReference type="Google" id="ProtNLM"/>
    </source>
</evidence>
<name>A0A0K2LBS7_9LACO</name>
<proteinExistence type="predicted"/>
<organism evidence="2 3">
    <name type="scientific">Companilactobacillus heilongjiangensis</name>
    <dbReference type="NCBI Taxonomy" id="1074467"/>
    <lineage>
        <taxon>Bacteria</taxon>
        <taxon>Bacillati</taxon>
        <taxon>Bacillota</taxon>
        <taxon>Bacilli</taxon>
        <taxon>Lactobacillales</taxon>
        <taxon>Lactobacillaceae</taxon>
        <taxon>Companilactobacillus</taxon>
    </lineage>
</organism>
<dbReference type="EMBL" id="CP012559">
    <property type="protein sequence ID" value="ALB28633.1"/>
    <property type="molecule type" value="Genomic_DNA"/>
</dbReference>
<dbReference type="Proteomes" id="UP000061546">
    <property type="component" value="Chromosome"/>
</dbReference>
<gene>
    <name evidence="2" type="ORF">JP39_04260</name>
</gene>
<protein>
    <recommendedName>
        <fullName evidence="4">Surface layer protein A domain-containing protein</fullName>
    </recommendedName>
</protein>
<evidence type="ECO:0000256" key="1">
    <source>
        <dbReference type="SAM" id="SignalP"/>
    </source>
</evidence>
<feature type="chain" id="PRO_5038573240" description="Surface layer protein A domain-containing protein" evidence="1">
    <location>
        <begin position="24"/>
        <end position="209"/>
    </location>
</feature>
<keyword evidence="3" id="KW-1185">Reference proteome</keyword>
<dbReference type="STRING" id="1074467.JP39_04260"/>
<sequence>MKYSSLKLKKSLTICMMSVGLLGALSPVLTTGLAAQTVEAESLDFNFDPDEVGPVAIPMYVNVDGQERSVETLDYVWIPKVGGMETINAPLVDKHVASPSKIIVLRTTTGLRVLQAPTYTPSDPKMAPKTATIEKRVEDITVRNDKGNFCPLVAFSTKTGEIYNLSDRALGNNTDWYSDKVKTYDGAQYYRVATNEWVKDIYFHGGSSI</sequence>
<keyword evidence="1" id="KW-0732">Signal</keyword>
<accession>A0A0K2LBS7</accession>
<evidence type="ECO:0000313" key="3">
    <source>
        <dbReference type="Proteomes" id="UP000061546"/>
    </source>
</evidence>
<reference evidence="2 3" key="1">
    <citation type="submission" date="2015-08" db="EMBL/GenBank/DDBJ databases">
        <title>Genomic sequence of Lactobacillus heilongjiangensis DSM 28069, isolated from Chinese traditional pickle.</title>
        <authorList>
            <person name="Jiang X."/>
            <person name="Zheng B."/>
            <person name="Cheng H."/>
        </authorList>
    </citation>
    <scope>NUCLEOTIDE SEQUENCE [LARGE SCALE GENOMIC DNA]</scope>
    <source>
        <strain evidence="2 3">DSM 28069</strain>
    </source>
</reference>
<dbReference type="RefSeq" id="WP_041500798.1">
    <property type="nucleotide sequence ID" value="NZ_BJDV01000012.1"/>
</dbReference>
<feature type="signal peptide" evidence="1">
    <location>
        <begin position="1"/>
        <end position="23"/>
    </location>
</feature>
<dbReference type="AlphaFoldDB" id="A0A0K2LBS7"/>